<evidence type="ECO:0000313" key="1">
    <source>
        <dbReference type="EMBL" id="MBW74771.1"/>
    </source>
</evidence>
<sequence length="67" mass="7997">MRGFLLCPFLVWFLVGIFAVFRRRCGDSSRYAFAPPRPVPTVGRPLIPLWKMMLMRQWRKRRSRSPS</sequence>
<dbReference type="AlphaFoldDB" id="A0A2M4DBB0"/>
<protein>
    <submittedName>
        <fullName evidence="1">Putative secreted protein</fullName>
    </submittedName>
</protein>
<dbReference type="EMBL" id="GGFL01010593">
    <property type="protein sequence ID" value="MBW74771.1"/>
    <property type="molecule type" value="Transcribed_RNA"/>
</dbReference>
<proteinExistence type="predicted"/>
<accession>A0A2M4DBB0</accession>
<name>A0A2M4DBB0_ANODA</name>
<organism evidence="1">
    <name type="scientific">Anopheles darlingi</name>
    <name type="common">Mosquito</name>
    <dbReference type="NCBI Taxonomy" id="43151"/>
    <lineage>
        <taxon>Eukaryota</taxon>
        <taxon>Metazoa</taxon>
        <taxon>Ecdysozoa</taxon>
        <taxon>Arthropoda</taxon>
        <taxon>Hexapoda</taxon>
        <taxon>Insecta</taxon>
        <taxon>Pterygota</taxon>
        <taxon>Neoptera</taxon>
        <taxon>Endopterygota</taxon>
        <taxon>Diptera</taxon>
        <taxon>Nematocera</taxon>
        <taxon>Culicoidea</taxon>
        <taxon>Culicidae</taxon>
        <taxon>Anophelinae</taxon>
        <taxon>Anopheles</taxon>
    </lineage>
</organism>
<reference evidence="1" key="1">
    <citation type="submission" date="2018-01" db="EMBL/GenBank/DDBJ databases">
        <title>An insight into the sialome of Amazonian anophelines.</title>
        <authorList>
            <person name="Ribeiro J.M."/>
            <person name="Scarpassa V."/>
            <person name="Calvo E."/>
        </authorList>
    </citation>
    <scope>NUCLEOTIDE SEQUENCE</scope>
</reference>